<protein>
    <recommendedName>
        <fullName evidence="5">Pentatricopeptide repeat-containing protein</fullName>
    </recommendedName>
</protein>
<feature type="repeat" description="PPR" evidence="2">
    <location>
        <begin position="152"/>
        <end position="186"/>
    </location>
</feature>
<reference evidence="3 4" key="1">
    <citation type="submission" date="2021-08" db="EMBL/GenBank/DDBJ databases">
        <title>WGS assembly of Ceratopteris richardii.</title>
        <authorList>
            <person name="Marchant D.B."/>
            <person name="Chen G."/>
            <person name="Jenkins J."/>
            <person name="Shu S."/>
            <person name="Leebens-Mack J."/>
            <person name="Grimwood J."/>
            <person name="Schmutz J."/>
            <person name="Soltis P."/>
            <person name="Soltis D."/>
            <person name="Chen Z.-H."/>
        </authorList>
    </citation>
    <scope>NUCLEOTIDE SEQUENCE [LARGE SCALE GENOMIC DNA]</scope>
    <source>
        <strain evidence="3">Whitten #5841</strain>
        <tissue evidence="3">Leaf</tissue>
    </source>
</reference>
<accession>A0A8T2RGW3</accession>
<evidence type="ECO:0000256" key="2">
    <source>
        <dbReference type="PROSITE-ProRule" id="PRU00708"/>
    </source>
</evidence>
<feature type="repeat" description="PPR" evidence="2">
    <location>
        <begin position="529"/>
        <end position="559"/>
    </location>
</feature>
<dbReference type="GO" id="GO:0003723">
    <property type="term" value="F:RNA binding"/>
    <property type="evidence" value="ECO:0007669"/>
    <property type="project" value="InterPro"/>
</dbReference>
<name>A0A8T2RGW3_CERRI</name>
<evidence type="ECO:0000256" key="1">
    <source>
        <dbReference type="ARBA" id="ARBA00022737"/>
    </source>
</evidence>
<dbReference type="EMBL" id="CM035432">
    <property type="protein sequence ID" value="KAH7295199.1"/>
    <property type="molecule type" value="Genomic_DNA"/>
</dbReference>
<dbReference type="NCBIfam" id="TIGR00756">
    <property type="entry name" value="PPR"/>
    <property type="match status" value="7"/>
</dbReference>
<dbReference type="InterPro" id="IPR046960">
    <property type="entry name" value="PPR_At4g14850-like_plant"/>
</dbReference>
<dbReference type="PROSITE" id="PS51375">
    <property type="entry name" value="PPR"/>
    <property type="match status" value="6"/>
</dbReference>
<dbReference type="AlphaFoldDB" id="A0A8T2RGW3"/>
<proteinExistence type="predicted"/>
<evidence type="ECO:0000313" key="3">
    <source>
        <dbReference type="EMBL" id="KAH7295200.1"/>
    </source>
</evidence>
<dbReference type="OrthoDB" id="185373at2759"/>
<dbReference type="Proteomes" id="UP000825935">
    <property type="component" value="Chromosome 27"/>
</dbReference>
<organism evidence="3 4">
    <name type="scientific">Ceratopteris richardii</name>
    <name type="common">Triangle waterfern</name>
    <dbReference type="NCBI Taxonomy" id="49495"/>
    <lineage>
        <taxon>Eukaryota</taxon>
        <taxon>Viridiplantae</taxon>
        <taxon>Streptophyta</taxon>
        <taxon>Embryophyta</taxon>
        <taxon>Tracheophyta</taxon>
        <taxon>Polypodiopsida</taxon>
        <taxon>Polypodiidae</taxon>
        <taxon>Polypodiales</taxon>
        <taxon>Pteridineae</taxon>
        <taxon>Pteridaceae</taxon>
        <taxon>Parkerioideae</taxon>
        <taxon>Ceratopteris</taxon>
    </lineage>
</organism>
<dbReference type="Gene3D" id="1.25.40.10">
    <property type="entry name" value="Tetratricopeptide repeat domain"/>
    <property type="match status" value="5"/>
</dbReference>
<dbReference type="EMBL" id="CM035432">
    <property type="protein sequence ID" value="KAH7295200.1"/>
    <property type="molecule type" value="Genomic_DNA"/>
</dbReference>
<dbReference type="GO" id="GO:0009451">
    <property type="term" value="P:RNA modification"/>
    <property type="evidence" value="ECO:0007669"/>
    <property type="project" value="InterPro"/>
</dbReference>
<sequence length="628" mass="70039">MLSTKNCSTGPSYSRSCDDTYNFNGQIIHDRKTGSLQRDANISRSQELHVEARNQREKRHELRTQQKCHLLISNREIDESLKDVSGREIVILLRACTENKNLEGGIRIHTQIARHGSFESSVFVVASLIHMYAKCGAVERAQDAFDKLGAPNLVTWNALITAYVQNGHYQKAIGRFDQMQSEGLRPDAVSFTCALKACGSVGALGKGRDIHFQVLKEHLLEKDVILAGALVDMYAKCGAIGEAQRVLEYTPLRNKVMWNSLITGYCHHGFGRDAIRCYEQMQLEGFVPDAVTYSSILRACGSIGELDMGIEIHAQMIKSSFLEDDIIVGNALVDMYAKCGALRKATEVFCELPVRDVIAWTALITGYGMHGKGEGALKLFEQMQQEGLSPNSVTYASILKACGNIGALKTCQEIHAQIVKECIYEGHIQVCTALLDVYVKCGMPEEAHSVFEKLPVHDIVSWAALMAGYAQTGEIEIVFHLFDTMLGEGINPNISIFTILLNICNHRGLLEKGQMYFQMMTEGYSMIPTLDHYTCMVNLYGRSGHLDKAARLIQKMQQRPDLQLWLTFLHACQKWQSVQFGTWAFDHAVQVGVANSAVYACMGNIYADAGRHDDAHRILSRSWHKQAS</sequence>
<dbReference type="FunFam" id="1.25.40.10:FF:000073">
    <property type="entry name" value="Pentatricopeptide repeat-containing protein chloroplastic"/>
    <property type="match status" value="1"/>
</dbReference>
<gene>
    <name evidence="3" type="ORF">KP509_27G036800</name>
</gene>
<comment type="caution">
    <text evidence="3">The sequence shown here is derived from an EMBL/GenBank/DDBJ whole genome shotgun (WGS) entry which is preliminary data.</text>
</comment>
<keyword evidence="4" id="KW-1185">Reference proteome</keyword>
<dbReference type="FunFam" id="1.25.40.10:FF:000144">
    <property type="entry name" value="Pentatricopeptide repeat-containing protein, mitochondrial"/>
    <property type="match status" value="1"/>
</dbReference>
<dbReference type="SUPFAM" id="SSF48452">
    <property type="entry name" value="TPR-like"/>
    <property type="match status" value="1"/>
</dbReference>
<dbReference type="PANTHER" id="PTHR47926:SF382">
    <property type="entry name" value="PENTACOTRIPEPTIDE-REPEAT REGION OF PRORP DOMAIN-CONTAINING PROTEIN"/>
    <property type="match status" value="1"/>
</dbReference>
<feature type="repeat" description="PPR" evidence="2">
    <location>
        <begin position="458"/>
        <end position="492"/>
    </location>
</feature>
<dbReference type="InterPro" id="IPR011990">
    <property type="entry name" value="TPR-like_helical_dom_sf"/>
</dbReference>
<dbReference type="OMA" id="MRENHNI"/>
<keyword evidence="1" id="KW-0677">Repeat</keyword>
<dbReference type="GO" id="GO:0048731">
    <property type="term" value="P:system development"/>
    <property type="evidence" value="ECO:0007669"/>
    <property type="project" value="UniProtKB-ARBA"/>
</dbReference>
<evidence type="ECO:0008006" key="5">
    <source>
        <dbReference type="Google" id="ProtNLM"/>
    </source>
</evidence>
<dbReference type="FunFam" id="1.25.40.10:FF:000031">
    <property type="entry name" value="Pentatricopeptide repeat-containing protein mitochondrial"/>
    <property type="match status" value="1"/>
</dbReference>
<evidence type="ECO:0000313" key="4">
    <source>
        <dbReference type="Proteomes" id="UP000825935"/>
    </source>
</evidence>
<dbReference type="Pfam" id="PF01535">
    <property type="entry name" value="PPR"/>
    <property type="match status" value="3"/>
</dbReference>
<feature type="repeat" description="PPR" evidence="2">
    <location>
        <begin position="254"/>
        <end position="288"/>
    </location>
</feature>
<feature type="repeat" description="PPR" evidence="2">
    <location>
        <begin position="289"/>
        <end position="323"/>
    </location>
</feature>
<feature type="repeat" description="PPR" evidence="2">
    <location>
        <begin position="356"/>
        <end position="390"/>
    </location>
</feature>
<dbReference type="InterPro" id="IPR002885">
    <property type="entry name" value="PPR_rpt"/>
</dbReference>
<dbReference type="PANTHER" id="PTHR47926">
    <property type="entry name" value="PENTATRICOPEPTIDE REPEAT-CONTAINING PROTEIN"/>
    <property type="match status" value="1"/>
</dbReference>
<dbReference type="FunFam" id="1.25.40.10:FF:000158">
    <property type="entry name" value="pentatricopeptide repeat-containing protein At2g33680"/>
    <property type="match status" value="1"/>
</dbReference>
<dbReference type="Pfam" id="PF13041">
    <property type="entry name" value="PPR_2"/>
    <property type="match status" value="4"/>
</dbReference>